<organism evidence="1 3">
    <name type="scientific">Medicago truncatula</name>
    <name type="common">Barrel medic</name>
    <name type="synonym">Medicago tribuloides</name>
    <dbReference type="NCBI Taxonomy" id="3880"/>
    <lineage>
        <taxon>Eukaryota</taxon>
        <taxon>Viridiplantae</taxon>
        <taxon>Streptophyta</taxon>
        <taxon>Embryophyta</taxon>
        <taxon>Tracheophyta</taxon>
        <taxon>Spermatophyta</taxon>
        <taxon>Magnoliopsida</taxon>
        <taxon>eudicotyledons</taxon>
        <taxon>Gunneridae</taxon>
        <taxon>Pentapetalae</taxon>
        <taxon>rosids</taxon>
        <taxon>fabids</taxon>
        <taxon>Fabales</taxon>
        <taxon>Fabaceae</taxon>
        <taxon>Papilionoideae</taxon>
        <taxon>50 kb inversion clade</taxon>
        <taxon>NPAAA clade</taxon>
        <taxon>Hologalegina</taxon>
        <taxon>IRL clade</taxon>
        <taxon>Trifolieae</taxon>
        <taxon>Medicago</taxon>
    </lineage>
</organism>
<protein>
    <submittedName>
        <fullName evidence="1 2">Uncharacterized protein</fullName>
    </submittedName>
</protein>
<reference evidence="1 3" key="2">
    <citation type="journal article" date="2014" name="BMC Genomics">
        <title>An improved genome release (version Mt4.0) for the model legume Medicago truncatula.</title>
        <authorList>
            <person name="Tang H."/>
            <person name="Krishnakumar V."/>
            <person name="Bidwell S."/>
            <person name="Rosen B."/>
            <person name="Chan A."/>
            <person name="Zhou S."/>
            <person name="Gentzbittel L."/>
            <person name="Childs K.L."/>
            <person name="Yandell M."/>
            <person name="Gundlach H."/>
            <person name="Mayer K.F."/>
            <person name="Schwartz D.C."/>
            <person name="Town C.D."/>
        </authorList>
    </citation>
    <scope>GENOME REANNOTATION</scope>
    <source>
        <strain evidence="2 3">cv. Jemalong A17</strain>
    </source>
</reference>
<dbReference type="EnsemblPlants" id="AES99535">
    <property type="protein sequence ID" value="AES99535"/>
    <property type="gene ID" value="MTR_5g081950"/>
</dbReference>
<name>G7KBX9_MEDTR</name>
<evidence type="ECO:0000313" key="3">
    <source>
        <dbReference type="Proteomes" id="UP000002051"/>
    </source>
</evidence>
<dbReference type="Proteomes" id="UP000002051">
    <property type="component" value="Chromosome 5"/>
</dbReference>
<dbReference type="AlphaFoldDB" id="G7KBX9"/>
<reference evidence="2" key="3">
    <citation type="submission" date="2015-04" db="UniProtKB">
        <authorList>
            <consortium name="EnsemblPlants"/>
        </authorList>
    </citation>
    <scope>IDENTIFICATION</scope>
    <source>
        <strain evidence="2">cv. Jemalong A17</strain>
    </source>
</reference>
<accession>G7KBX9</accession>
<gene>
    <name evidence="1" type="ordered locus">MTR_5g081950</name>
</gene>
<evidence type="ECO:0000313" key="2">
    <source>
        <dbReference type="EnsemblPlants" id="AES99535"/>
    </source>
</evidence>
<reference evidence="1 3" key="1">
    <citation type="journal article" date="2011" name="Nature">
        <title>The Medicago genome provides insight into the evolution of rhizobial symbioses.</title>
        <authorList>
            <person name="Young N.D."/>
            <person name="Debelle F."/>
            <person name="Oldroyd G.E."/>
            <person name="Geurts R."/>
            <person name="Cannon S.B."/>
            <person name="Udvardi M.K."/>
            <person name="Benedito V.A."/>
            <person name="Mayer K.F."/>
            <person name="Gouzy J."/>
            <person name="Schoof H."/>
            <person name="Van de Peer Y."/>
            <person name="Proost S."/>
            <person name="Cook D.R."/>
            <person name="Meyers B.C."/>
            <person name="Spannagl M."/>
            <person name="Cheung F."/>
            <person name="De Mita S."/>
            <person name="Krishnakumar V."/>
            <person name="Gundlach H."/>
            <person name="Zhou S."/>
            <person name="Mudge J."/>
            <person name="Bharti A.K."/>
            <person name="Murray J.D."/>
            <person name="Naoumkina M.A."/>
            <person name="Rosen B."/>
            <person name="Silverstein K.A."/>
            <person name="Tang H."/>
            <person name="Rombauts S."/>
            <person name="Zhao P.X."/>
            <person name="Zhou P."/>
            <person name="Barbe V."/>
            <person name="Bardou P."/>
            <person name="Bechner M."/>
            <person name="Bellec A."/>
            <person name="Berger A."/>
            <person name="Berges H."/>
            <person name="Bidwell S."/>
            <person name="Bisseling T."/>
            <person name="Choisne N."/>
            <person name="Couloux A."/>
            <person name="Denny R."/>
            <person name="Deshpande S."/>
            <person name="Dai X."/>
            <person name="Doyle J.J."/>
            <person name="Dudez A.M."/>
            <person name="Farmer A.D."/>
            <person name="Fouteau S."/>
            <person name="Franken C."/>
            <person name="Gibelin C."/>
            <person name="Gish J."/>
            <person name="Goldstein S."/>
            <person name="Gonzalez A.J."/>
            <person name="Green P.J."/>
            <person name="Hallab A."/>
            <person name="Hartog M."/>
            <person name="Hua A."/>
            <person name="Humphray S.J."/>
            <person name="Jeong D.H."/>
            <person name="Jing Y."/>
            <person name="Jocker A."/>
            <person name="Kenton S.M."/>
            <person name="Kim D.J."/>
            <person name="Klee K."/>
            <person name="Lai H."/>
            <person name="Lang C."/>
            <person name="Lin S."/>
            <person name="Macmil S.L."/>
            <person name="Magdelenat G."/>
            <person name="Matthews L."/>
            <person name="McCorrison J."/>
            <person name="Monaghan E.L."/>
            <person name="Mun J.H."/>
            <person name="Najar F.Z."/>
            <person name="Nicholson C."/>
            <person name="Noirot C."/>
            <person name="O'Bleness M."/>
            <person name="Paule C.R."/>
            <person name="Poulain J."/>
            <person name="Prion F."/>
            <person name="Qin B."/>
            <person name="Qu C."/>
            <person name="Retzel E.F."/>
            <person name="Riddle C."/>
            <person name="Sallet E."/>
            <person name="Samain S."/>
            <person name="Samson N."/>
            <person name="Sanders I."/>
            <person name="Saurat O."/>
            <person name="Scarpelli C."/>
            <person name="Schiex T."/>
            <person name="Segurens B."/>
            <person name="Severin A.J."/>
            <person name="Sherrier D.J."/>
            <person name="Shi R."/>
            <person name="Sims S."/>
            <person name="Singer S.R."/>
            <person name="Sinharoy S."/>
            <person name="Sterck L."/>
            <person name="Viollet A."/>
            <person name="Wang B.B."/>
            <person name="Wang K."/>
            <person name="Wang M."/>
            <person name="Wang X."/>
            <person name="Warfsmann J."/>
            <person name="Weissenbach J."/>
            <person name="White D.D."/>
            <person name="White J.D."/>
            <person name="Wiley G.B."/>
            <person name="Wincker P."/>
            <person name="Xing Y."/>
            <person name="Yang L."/>
            <person name="Yao Z."/>
            <person name="Ying F."/>
            <person name="Zhai J."/>
            <person name="Zhou L."/>
            <person name="Zuber A."/>
            <person name="Denarie J."/>
            <person name="Dixon R.A."/>
            <person name="May G.D."/>
            <person name="Schwartz D.C."/>
            <person name="Rogers J."/>
            <person name="Quetier F."/>
            <person name="Town C.D."/>
            <person name="Roe B.A."/>
        </authorList>
    </citation>
    <scope>NUCLEOTIDE SEQUENCE [LARGE SCALE GENOMIC DNA]</scope>
    <source>
        <strain evidence="1">A17</strain>
        <strain evidence="2 3">cv. Jemalong A17</strain>
    </source>
</reference>
<dbReference type="PaxDb" id="3880-AES99535"/>
<keyword evidence="3" id="KW-1185">Reference proteome</keyword>
<sequence length="112" mass="13204">MYLGIRPRGSQFRANRQGSVGSICDSEHDCCQVFDSAKTTFRRESYFLSFNEQFRRLYDYGHELIKSNPRSTVQIKVQPTEQSEEGNGEEFIRRPLLPSFQRESMILKRFKN</sequence>
<proteinExistence type="predicted"/>
<dbReference type="EMBL" id="CM001221">
    <property type="protein sequence ID" value="AES99535.1"/>
    <property type="molecule type" value="Genomic_DNA"/>
</dbReference>
<dbReference type="HOGENOM" id="CLU_2149599_0_0_1"/>
<evidence type="ECO:0000313" key="1">
    <source>
        <dbReference type="EMBL" id="AES99535.1"/>
    </source>
</evidence>